<dbReference type="Proteomes" id="UP000326950">
    <property type="component" value="Unassembled WGS sequence"/>
</dbReference>
<evidence type="ECO:0000256" key="1">
    <source>
        <dbReference type="SAM" id="Coils"/>
    </source>
</evidence>
<keyword evidence="1" id="KW-0175">Coiled coil</keyword>
<gene>
    <name evidence="2" type="ORF">BDV40DRAFT_297634</name>
</gene>
<accession>A0A5N6V2Y2</accession>
<evidence type="ECO:0000313" key="2">
    <source>
        <dbReference type="EMBL" id="KAE8165316.1"/>
    </source>
</evidence>
<organism evidence="2 3">
    <name type="scientific">Aspergillus tamarii</name>
    <dbReference type="NCBI Taxonomy" id="41984"/>
    <lineage>
        <taxon>Eukaryota</taxon>
        <taxon>Fungi</taxon>
        <taxon>Dikarya</taxon>
        <taxon>Ascomycota</taxon>
        <taxon>Pezizomycotina</taxon>
        <taxon>Eurotiomycetes</taxon>
        <taxon>Eurotiomycetidae</taxon>
        <taxon>Eurotiales</taxon>
        <taxon>Aspergillaceae</taxon>
        <taxon>Aspergillus</taxon>
        <taxon>Aspergillus subgen. Circumdati</taxon>
    </lineage>
</organism>
<proteinExistence type="predicted"/>
<sequence>MAEDRLHGPAPGNSWAVEMANKTSEIDKLHQKVDQMNEKLGKLLQQNEAYHATSELGEAGQANTNQEGDGWSADLNEEELGHAEEIDTCQNGNYVHSWMDEDEMPALENTNDDSGLGHKWMAEEDSWETSRLHDDSGLGDEVALTEHKVDKLRDKVKLLQVKVADLLYEKSKLAIKVKELGGKRDNPNPARNYFLSSYKWQKLDRGLIDEWEHLAHANIEIPSGDVMADSELYISGDRKDYDVFVDLYGVDPYAAPSVLSKWLELVLIMIYLTRCIEDKPTIELVNAHATTLVSKHKTCTPKFGELFACFIKNLQRTGYPRGYLFGFTEDVDILELRASYSDFRCALITEVCEQPAW</sequence>
<feature type="coiled-coil region" evidence="1">
    <location>
        <begin position="19"/>
        <end position="46"/>
    </location>
</feature>
<dbReference type="EMBL" id="ML738601">
    <property type="protein sequence ID" value="KAE8165316.1"/>
    <property type="molecule type" value="Genomic_DNA"/>
</dbReference>
<name>A0A5N6V2Y2_ASPTM</name>
<feature type="coiled-coil region" evidence="1">
    <location>
        <begin position="142"/>
        <end position="169"/>
    </location>
</feature>
<evidence type="ECO:0000313" key="3">
    <source>
        <dbReference type="Proteomes" id="UP000326950"/>
    </source>
</evidence>
<keyword evidence="3" id="KW-1185">Reference proteome</keyword>
<protein>
    <submittedName>
        <fullName evidence="2">Uncharacterized protein</fullName>
    </submittedName>
</protein>
<dbReference type="OrthoDB" id="4489621at2759"/>
<reference evidence="2 3" key="1">
    <citation type="submission" date="2019-04" db="EMBL/GenBank/DDBJ databases">
        <title>Friends and foes A comparative genomics study of 23 Aspergillus species from section Flavi.</title>
        <authorList>
            <consortium name="DOE Joint Genome Institute"/>
            <person name="Kjaerbolling I."/>
            <person name="Vesth T."/>
            <person name="Frisvad J.C."/>
            <person name="Nybo J.L."/>
            <person name="Theobald S."/>
            <person name="Kildgaard S."/>
            <person name="Isbrandt T."/>
            <person name="Kuo A."/>
            <person name="Sato A."/>
            <person name="Lyhne E.K."/>
            <person name="Kogle M.E."/>
            <person name="Wiebenga A."/>
            <person name="Kun R.S."/>
            <person name="Lubbers R.J."/>
            <person name="Makela M.R."/>
            <person name="Barry K."/>
            <person name="Chovatia M."/>
            <person name="Clum A."/>
            <person name="Daum C."/>
            <person name="Haridas S."/>
            <person name="He G."/>
            <person name="LaButti K."/>
            <person name="Lipzen A."/>
            <person name="Mondo S."/>
            <person name="Riley R."/>
            <person name="Salamov A."/>
            <person name="Simmons B.A."/>
            <person name="Magnuson J.K."/>
            <person name="Henrissat B."/>
            <person name="Mortensen U.H."/>
            <person name="Larsen T.O."/>
            <person name="Devries R.P."/>
            <person name="Grigoriev I.V."/>
            <person name="Machida M."/>
            <person name="Baker S.E."/>
            <person name="Andersen M.R."/>
        </authorList>
    </citation>
    <scope>NUCLEOTIDE SEQUENCE [LARGE SCALE GENOMIC DNA]</scope>
    <source>
        <strain evidence="2 3">CBS 117626</strain>
    </source>
</reference>
<dbReference type="AlphaFoldDB" id="A0A5N6V2Y2"/>